<gene>
    <name evidence="2" type="ORF">RchiOBHm_Chr1g0348191</name>
</gene>
<dbReference type="AlphaFoldDB" id="A0A2P6SFG3"/>
<dbReference type="InterPro" id="IPR002156">
    <property type="entry name" value="RNaseH_domain"/>
</dbReference>
<dbReference type="GO" id="GO:0004523">
    <property type="term" value="F:RNA-DNA hybrid ribonuclease activity"/>
    <property type="evidence" value="ECO:0007669"/>
    <property type="project" value="InterPro"/>
</dbReference>
<reference evidence="2 3" key="1">
    <citation type="journal article" date="2018" name="Nat. Genet.">
        <title>The Rosa genome provides new insights in the design of modern roses.</title>
        <authorList>
            <person name="Bendahmane M."/>
        </authorList>
    </citation>
    <scope>NUCLEOTIDE SEQUENCE [LARGE SCALE GENOMIC DNA]</scope>
    <source>
        <strain evidence="3">cv. Old Blush</strain>
    </source>
</reference>
<dbReference type="Pfam" id="PF13456">
    <property type="entry name" value="RVT_3"/>
    <property type="match status" value="1"/>
</dbReference>
<dbReference type="InterPro" id="IPR053151">
    <property type="entry name" value="RNase_H-like"/>
</dbReference>
<evidence type="ECO:0000259" key="1">
    <source>
        <dbReference type="Pfam" id="PF13456"/>
    </source>
</evidence>
<dbReference type="InterPro" id="IPR012337">
    <property type="entry name" value="RNaseH-like_sf"/>
</dbReference>
<dbReference type="InterPro" id="IPR044730">
    <property type="entry name" value="RNase_H-like_dom_plant"/>
</dbReference>
<dbReference type="Proteomes" id="UP000238479">
    <property type="component" value="Chromosome 1"/>
</dbReference>
<sequence length="144" mass="16169">MLCKATLKQRPVAKWHCPPTGRLKINIDGAYNADRRLGGVGVVCRDDHGSCVAVLAKPFQYASSALHMEAEALRAGLLLAIHQGWMDIEMDTDCAILVYALNRELDDDLSDIGRIMEDCKMYVEYFLLFNSDMYIGKQMVWPIG</sequence>
<dbReference type="OMA" id="RIMEDCK"/>
<dbReference type="EMBL" id="PDCK01000039">
    <property type="protein sequence ID" value="PRQ57425.1"/>
    <property type="molecule type" value="Genomic_DNA"/>
</dbReference>
<evidence type="ECO:0000313" key="2">
    <source>
        <dbReference type="EMBL" id="PRQ57425.1"/>
    </source>
</evidence>
<dbReference type="CDD" id="cd06222">
    <property type="entry name" value="RNase_H_like"/>
    <property type="match status" value="1"/>
</dbReference>
<protein>
    <submittedName>
        <fullName evidence="2">Putative ribonuclease H-like domain-containing protein</fullName>
    </submittedName>
</protein>
<dbReference type="Gramene" id="PRQ57425">
    <property type="protein sequence ID" value="PRQ57425"/>
    <property type="gene ID" value="RchiOBHm_Chr1g0348191"/>
</dbReference>
<dbReference type="GO" id="GO:0003676">
    <property type="term" value="F:nucleic acid binding"/>
    <property type="evidence" value="ECO:0007669"/>
    <property type="project" value="InterPro"/>
</dbReference>
<proteinExistence type="predicted"/>
<dbReference type="InterPro" id="IPR036397">
    <property type="entry name" value="RNaseH_sf"/>
</dbReference>
<dbReference type="Gene3D" id="3.30.420.10">
    <property type="entry name" value="Ribonuclease H-like superfamily/Ribonuclease H"/>
    <property type="match status" value="1"/>
</dbReference>
<evidence type="ECO:0000313" key="3">
    <source>
        <dbReference type="Proteomes" id="UP000238479"/>
    </source>
</evidence>
<feature type="domain" description="RNase H type-1" evidence="1">
    <location>
        <begin position="26"/>
        <end position="124"/>
    </location>
</feature>
<dbReference type="PANTHER" id="PTHR47723:SF24">
    <property type="entry name" value="RNASE H TYPE-1 DOMAIN-CONTAINING PROTEIN"/>
    <property type="match status" value="1"/>
</dbReference>
<dbReference type="SUPFAM" id="SSF53098">
    <property type="entry name" value="Ribonuclease H-like"/>
    <property type="match status" value="1"/>
</dbReference>
<dbReference type="PANTHER" id="PTHR47723">
    <property type="entry name" value="OS05G0353850 PROTEIN"/>
    <property type="match status" value="1"/>
</dbReference>
<organism evidence="2 3">
    <name type="scientific">Rosa chinensis</name>
    <name type="common">China rose</name>
    <dbReference type="NCBI Taxonomy" id="74649"/>
    <lineage>
        <taxon>Eukaryota</taxon>
        <taxon>Viridiplantae</taxon>
        <taxon>Streptophyta</taxon>
        <taxon>Embryophyta</taxon>
        <taxon>Tracheophyta</taxon>
        <taxon>Spermatophyta</taxon>
        <taxon>Magnoliopsida</taxon>
        <taxon>eudicotyledons</taxon>
        <taxon>Gunneridae</taxon>
        <taxon>Pentapetalae</taxon>
        <taxon>rosids</taxon>
        <taxon>fabids</taxon>
        <taxon>Rosales</taxon>
        <taxon>Rosaceae</taxon>
        <taxon>Rosoideae</taxon>
        <taxon>Rosoideae incertae sedis</taxon>
        <taxon>Rosa</taxon>
    </lineage>
</organism>
<keyword evidence="3" id="KW-1185">Reference proteome</keyword>
<accession>A0A2P6SFG3</accession>
<comment type="caution">
    <text evidence="2">The sequence shown here is derived from an EMBL/GenBank/DDBJ whole genome shotgun (WGS) entry which is preliminary data.</text>
</comment>
<name>A0A2P6SFG3_ROSCH</name>